<dbReference type="Gene3D" id="1.10.10.60">
    <property type="entry name" value="Homeodomain-like"/>
    <property type="match status" value="1"/>
</dbReference>
<evidence type="ECO:0000313" key="6">
    <source>
        <dbReference type="EMBL" id="ARK19474.1"/>
    </source>
</evidence>
<dbReference type="GO" id="GO:0043565">
    <property type="term" value="F:sequence-specific DNA binding"/>
    <property type="evidence" value="ECO:0007669"/>
    <property type="project" value="InterPro"/>
</dbReference>
<dbReference type="PROSITE" id="PS01124">
    <property type="entry name" value="HTH_ARAC_FAMILY_2"/>
    <property type="match status" value="1"/>
</dbReference>
<dbReference type="InterPro" id="IPR018060">
    <property type="entry name" value="HTH_AraC"/>
</dbReference>
<dbReference type="SUPFAM" id="SSF52317">
    <property type="entry name" value="Class I glutamine amidotransferase-like"/>
    <property type="match status" value="1"/>
</dbReference>
<dbReference type="InterPro" id="IPR018062">
    <property type="entry name" value="HTH_AraC-typ_CS"/>
</dbReference>
<keyword evidence="3" id="KW-0804">Transcription</keyword>
<proteinExistence type="predicted"/>
<dbReference type="Pfam" id="PF12833">
    <property type="entry name" value="HTH_18"/>
    <property type="match status" value="1"/>
</dbReference>
<dbReference type="AlphaFoldDB" id="A0A1W6EUT2"/>
<evidence type="ECO:0000256" key="4">
    <source>
        <dbReference type="SAM" id="MobiDB-lite"/>
    </source>
</evidence>
<reference evidence="6" key="1">
    <citation type="journal article" date="2017" name="ACS Chem. Biol.">
        <title>Unified Biosynthetic Origin of the Benzodipyrrole Subunits in CC-1065.</title>
        <authorList>
            <person name="Wu S."/>
            <person name="Jian X.H."/>
            <person name="Yuan H."/>
            <person name="Jin W.B."/>
            <person name="Yin Y."/>
            <person name="Wang L.Y."/>
            <person name="Zhao J."/>
            <person name="Tang G.L."/>
        </authorList>
    </citation>
    <scope>NUCLEOTIDE SEQUENCE</scope>
    <source>
        <strain evidence="6">NRRL 11183</strain>
    </source>
</reference>
<dbReference type="CDD" id="cd03137">
    <property type="entry name" value="GATase1_AraC_1"/>
    <property type="match status" value="1"/>
</dbReference>
<gene>
    <name evidence="6" type="primary">c10R1</name>
</gene>
<evidence type="ECO:0000256" key="3">
    <source>
        <dbReference type="ARBA" id="ARBA00023163"/>
    </source>
</evidence>
<evidence type="ECO:0000259" key="5">
    <source>
        <dbReference type="PROSITE" id="PS01124"/>
    </source>
</evidence>
<accession>A0A1W6EUT2</accession>
<name>A0A1W6EUT2_9ACTN</name>
<dbReference type="InterPro" id="IPR052158">
    <property type="entry name" value="INH-QAR"/>
</dbReference>
<feature type="domain" description="HTH araC/xylS-type" evidence="5">
    <location>
        <begin position="212"/>
        <end position="310"/>
    </location>
</feature>
<dbReference type="Gene3D" id="3.40.50.880">
    <property type="match status" value="1"/>
</dbReference>
<evidence type="ECO:0000256" key="2">
    <source>
        <dbReference type="ARBA" id="ARBA00023125"/>
    </source>
</evidence>
<dbReference type="Pfam" id="PF01965">
    <property type="entry name" value="DJ-1_PfpI"/>
    <property type="match status" value="1"/>
</dbReference>
<dbReference type="InterPro" id="IPR002818">
    <property type="entry name" value="DJ-1/PfpI"/>
</dbReference>
<dbReference type="InterPro" id="IPR009057">
    <property type="entry name" value="Homeodomain-like_sf"/>
</dbReference>
<keyword evidence="2" id="KW-0238">DNA-binding</keyword>
<protein>
    <submittedName>
        <fullName evidence="6">Regulator</fullName>
    </submittedName>
</protein>
<dbReference type="SMART" id="SM00342">
    <property type="entry name" value="HTH_ARAC"/>
    <property type="match status" value="1"/>
</dbReference>
<feature type="region of interest" description="Disordered" evidence="4">
    <location>
        <begin position="312"/>
        <end position="337"/>
    </location>
</feature>
<dbReference type="EMBL" id="KY379149">
    <property type="protein sequence ID" value="ARK19474.1"/>
    <property type="molecule type" value="Genomic_DNA"/>
</dbReference>
<organism evidence="6">
    <name type="scientific">Streptomyces zelensis</name>
    <dbReference type="NCBI Taxonomy" id="1981977"/>
    <lineage>
        <taxon>Bacteria</taxon>
        <taxon>Bacillati</taxon>
        <taxon>Actinomycetota</taxon>
        <taxon>Actinomycetes</taxon>
        <taxon>Kitasatosporales</taxon>
        <taxon>Streptomycetaceae</taxon>
        <taxon>Streptomyces</taxon>
    </lineage>
</organism>
<dbReference type="GO" id="GO:0003700">
    <property type="term" value="F:DNA-binding transcription factor activity"/>
    <property type="evidence" value="ECO:0007669"/>
    <property type="project" value="InterPro"/>
</dbReference>
<evidence type="ECO:0000256" key="1">
    <source>
        <dbReference type="ARBA" id="ARBA00023015"/>
    </source>
</evidence>
<dbReference type="PROSITE" id="PS00041">
    <property type="entry name" value="HTH_ARAC_FAMILY_1"/>
    <property type="match status" value="1"/>
</dbReference>
<keyword evidence="1" id="KW-0805">Transcription regulation</keyword>
<sequence>MRIAVHAFDGITAFHLAAPLLVFGEVARQGLAPGWTTTVWSADGRAVRTSEGVVIDDLAGPAAVDSADLLVFPSWPVDFPEPDGELVALIRGAHARGSGIVGLCLGAFPVAGSGVLDGRAAATHWASAAKLAERYPAVDVHADALYLDHGDVLTSAGTASGLDACLHIVRDRLGSAAAATVARHLVIAPHREGDQAQYIDRPIPDDAAGPIGETISWALANLDQRLSVTELAAHAHMSTRNFSRRFYETTGVSPAKWILTRRLDEARRLLETTTWSITRISAACGFASAVTFRQNFTAHYATTPTSYRHRFTSHTEVPGSAPELISPRAGEHRHVPS</sequence>
<dbReference type="PANTHER" id="PTHR43130">
    <property type="entry name" value="ARAC-FAMILY TRANSCRIPTIONAL REGULATOR"/>
    <property type="match status" value="1"/>
</dbReference>
<dbReference type="PANTHER" id="PTHR43130:SF3">
    <property type="entry name" value="HTH-TYPE TRANSCRIPTIONAL REGULATOR RV1931C"/>
    <property type="match status" value="1"/>
</dbReference>
<dbReference type="SUPFAM" id="SSF46689">
    <property type="entry name" value="Homeodomain-like"/>
    <property type="match status" value="2"/>
</dbReference>
<dbReference type="InterPro" id="IPR029062">
    <property type="entry name" value="Class_I_gatase-like"/>
</dbReference>